<organism evidence="1">
    <name type="scientific">Nocardia globerula</name>
    <dbReference type="NCBI Taxonomy" id="1818"/>
    <lineage>
        <taxon>Bacteria</taxon>
        <taxon>Bacillati</taxon>
        <taxon>Actinomycetota</taxon>
        <taxon>Actinomycetes</taxon>
        <taxon>Mycobacteriales</taxon>
        <taxon>Nocardiaceae</taxon>
        <taxon>Nocardia</taxon>
    </lineage>
</organism>
<dbReference type="Gene3D" id="1.10.357.10">
    <property type="entry name" value="Tetracycline Repressor, domain 2"/>
    <property type="match status" value="1"/>
</dbReference>
<proteinExistence type="predicted"/>
<dbReference type="SUPFAM" id="SSF46689">
    <property type="entry name" value="Homeodomain-like"/>
    <property type="match status" value="1"/>
</dbReference>
<protein>
    <submittedName>
        <fullName evidence="1">TetR family transcriptional regulator</fullName>
    </submittedName>
</protein>
<gene>
    <name evidence="1" type="ORF">FNL38_105139</name>
</gene>
<accession>A0A652YM88</accession>
<comment type="caution">
    <text evidence="1">The sequence shown here is derived from an EMBL/GenBank/DDBJ whole genome shotgun (WGS) entry which is preliminary data.</text>
</comment>
<dbReference type="EMBL" id="VNIQ01000005">
    <property type="protein sequence ID" value="TYQ02990.1"/>
    <property type="molecule type" value="Genomic_DNA"/>
</dbReference>
<dbReference type="AlphaFoldDB" id="A0A652YM88"/>
<name>A0A652YM88_NOCGL</name>
<reference evidence="1" key="1">
    <citation type="submission" date="2019-07" db="EMBL/GenBank/DDBJ databases">
        <title>Genomic Encyclopedia of Type Strains, Phase IV (KMG-IV): sequencing the most valuable type-strain genomes for metagenomic binning, comparative biology and taxonomic classification.</title>
        <authorList>
            <person name="Goeker M."/>
        </authorList>
    </citation>
    <scope>NUCLEOTIDE SEQUENCE</scope>
    <source>
        <strain evidence="1">DSM 44596</strain>
    </source>
</reference>
<evidence type="ECO:0000313" key="1">
    <source>
        <dbReference type="EMBL" id="TYQ02990.1"/>
    </source>
</evidence>
<sequence>MTQTTSRLAMIEAAEHIVAERGLHALTLKDVQLTANQSNKSAAKYHFGSREGLIEALVEARMSPVDTRRQEKLDEITRLGTPPTTRQAVEALVRPLAAETLGRSGSRYARFLVQALFNPALADMIEKHLRAESYKHVRQLLIELCPAPNPIAIWRTDGIVMHNMTVLAAHEGSDRTPAESTAIVCDLVDTCVAMLEAPTSMTTKSSGASS</sequence>
<dbReference type="InterPro" id="IPR009057">
    <property type="entry name" value="Homeodomain-like_sf"/>
</dbReference>